<name>A0A6J5SU72_9CAUD</name>
<organism evidence="1">
    <name type="scientific">uncultured Caudovirales phage</name>
    <dbReference type="NCBI Taxonomy" id="2100421"/>
    <lineage>
        <taxon>Viruses</taxon>
        <taxon>Duplodnaviria</taxon>
        <taxon>Heunggongvirae</taxon>
        <taxon>Uroviricota</taxon>
        <taxon>Caudoviricetes</taxon>
        <taxon>Peduoviridae</taxon>
        <taxon>Maltschvirus</taxon>
        <taxon>Maltschvirus maltsch</taxon>
    </lineage>
</organism>
<dbReference type="EMBL" id="LR797461">
    <property type="protein sequence ID" value="CAB4218879.1"/>
    <property type="molecule type" value="Genomic_DNA"/>
</dbReference>
<evidence type="ECO:0000313" key="1">
    <source>
        <dbReference type="EMBL" id="CAB4218879.1"/>
    </source>
</evidence>
<gene>
    <name evidence="1" type="ORF">UFOVP1597_46</name>
</gene>
<sequence>MIMTVVQILTLMGSLSFGDKNITETETSLFLNYLNLAHLELYGETASFNQALYRSEEPEKLQDISYVILENPPYIMGQVYVPSLKKHLQQISMQEAIQEDPDFTKTGTLDKYVVHKQLIKLLPYDPSPVDLLVWYIPEASLFVKNTPEAEIPYPRSYHNILADGALYYVFQDQSGFKNTQKMEEAKRRWILGKQRLLSYLRGFNKTSLSTFSNL</sequence>
<protein>
    <submittedName>
        <fullName evidence="1">Uncharacterized protein</fullName>
    </submittedName>
</protein>
<proteinExistence type="predicted"/>
<reference evidence="1" key="1">
    <citation type="submission" date="2020-05" db="EMBL/GenBank/DDBJ databases">
        <authorList>
            <person name="Chiriac C."/>
            <person name="Salcher M."/>
            <person name="Ghai R."/>
            <person name="Kavagutti S V."/>
        </authorList>
    </citation>
    <scope>NUCLEOTIDE SEQUENCE</scope>
</reference>
<accession>A0A6J5SU72</accession>